<dbReference type="InterPro" id="IPR002292">
    <property type="entry name" value="Orn/put_carbamltrans"/>
</dbReference>
<dbReference type="PANTHER" id="PTHR45753:SF1">
    <property type="entry name" value="ORNITHINE CARBAMOYLTRANSFERASE, CATABOLIC"/>
    <property type="match status" value="1"/>
</dbReference>
<dbReference type="EMBL" id="AZEU01000295">
    <property type="protein sequence ID" value="KRL39447.1"/>
    <property type="molecule type" value="Genomic_DNA"/>
</dbReference>
<dbReference type="Pfam" id="PF00185">
    <property type="entry name" value="OTCace"/>
    <property type="match status" value="1"/>
</dbReference>
<dbReference type="InterPro" id="IPR024904">
    <property type="entry name" value="OTCase_ArgI"/>
</dbReference>
<dbReference type="OrthoDB" id="9802587at2"/>
<dbReference type="InterPro" id="IPR036901">
    <property type="entry name" value="Asp/Orn_carbamoylTrfase_sf"/>
</dbReference>
<evidence type="ECO:0000313" key="11">
    <source>
        <dbReference type="Proteomes" id="UP000051790"/>
    </source>
</evidence>
<dbReference type="Gene3D" id="3.40.50.1370">
    <property type="entry name" value="Aspartate/ornithine carbamoyltransferase"/>
    <property type="match status" value="2"/>
</dbReference>
<dbReference type="NCBIfam" id="TIGR00658">
    <property type="entry name" value="orni_carb_tr"/>
    <property type="match status" value="1"/>
</dbReference>
<keyword evidence="4 7" id="KW-0963">Cytoplasm</keyword>
<feature type="binding site" evidence="7">
    <location>
        <begin position="57"/>
        <end position="60"/>
    </location>
    <ligand>
        <name>carbamoyl phosphate</name>
        <dbReference type="ChEBI" id="CHEBI:58228"/>
    </ligand>
</feature>
<dbReference type="EC" id="2.1.3.3" evidence="3 7"/>
<evidence type="ECO:0000256" key="3">
    <source>
        <dbReference type="ARBA" id="ARBA00013007"/>
    </source>
</evidence>
<dbReference type="AlphaFoldDB" id="A0A0R1Q4A7"/>
<evidence type="ECO:0000259" key="8">
    <source>
        <dbReference type="Pfam" id="PF00185"/>
    </source>
</evidence>
<dbReference type="InterPro" id="IPR006132">
    <property type="entry name" value="Asp/Orn_carbamoyltranf_P-bd"/>
</dbReference>
<keyword evidence="5 7" id="KW-0808">Transferase</keyword>
<feature type="domain" description="Aspartate/ornithine carbamoyltransferase carbamoyl-P binding" evidence="9">
    <location>
        <begin position="8"/>
        <end position="148"/>
    </location>
</feature>
<dbReference type="GO" id="GO:0019240">
    <property type="term" value="P:citrulline biosynthetic process"/>
    <property type="evidence" value="ECO:0007669"/>
    <property type="project" value="TreeGrafter"/>
</dbReference>
<feature type="domain" description="Aspartate/ornithine carbamoyltransferase Asp/Orn-binding" evidence="8">
    <location>
        <begin position="154"/>
        <end position="327"/>
    </location>
</feature>
<evidence type="ECO:0000256" key="2">
    <source>
        <dbReference type="ARBA" id="ARBA00007805"/>
    </source>
</evidence>
<dbReference type="FunFam" id="3.40.50.1370:FF:000008">
    <property type="entry name" value="Ornithine carbamoyltransferase"/>
    <property type="match status" value="1"/>
</dbReference>
<keyword evidence="11" id="KW-1185">Reference proteome</keyword>
<protein>
    <recommendedName>
        <fullName evidence="3 7">Ornithine carbamoyltransferase</fullName>
        <shortName evidence="7">OTCase</shortName>
        <ecNumber evidence="3 7">2.1.3.3</ecNumber>
    </recommendedName>
</protein>
<dbReference type="InterPro" id="IPR006130">
    <property type="entry name" value="Asp/Orn_carbamoylTrfase"/>
</dbReference>
<comment type="catalytic activity">
    <reaction evidence="6 7">
        <text>carbamoyl phosphate + L-ornithine = L-citrulline + phosphate + H(+)</text>
        <dbReference type="Rhea" id="RHEA:19513"/>
        <dbReference type="ChEBI" id="CHEBI:15378"/>
        <dbReference type="ChEBI" id="CHEBI:43474"/>
        <dbReference type="ChEBI" id="CHEBI:46911"/>
        <dbReference type="ChEBI" id="CHEBI:57743"/>
        <dbReference type="ChEBI" id="CHEBI:58228"/>
        <dbReference type="EC" id="2.1.3.3"/>
    </reaction>
</comment>
<dbReference type="PRINTS" id="PR00102">
    <property type="entry name" value="OTCASE"/>
</dbReference>
<evidence type="ECO:0000256" key="4">
    <source>
        <dbReference type="ARBA" id="ARBA00022490"/>
    </source>
</evidence>
<evidence type="ECO:0000256" key="5">
    <source>
        <dbReference type="ARBA" id="ARBA00022679"/>
    </source>
</evidence>
<dbReference type="GO" id="GO:0005737">
    <property type="term" value="C:cytoplasm"/>
    <property type="evidence" value="ECO:0007669"/>
    <property type="project" value="UniProtKB-SubCell"/>
</dbReference>
<dbReference type="Proteomes" id="UP000051790">
    <property type="component" value="Unassembled WGS sequence"/>
</dbReference>
<dbReference type="PATRIC" id="fig|1423769.4.peg.2755"/>
<dbReference type="RefSeq" id="WP_056965000.1">
    <property type="nucleotide sequence ID" value="NZ_AZEU01000295.1"/>
</dbReference>
<dbReference type="InterPro" id="IPR006131">
    <property type="entry name" value="Asp_carbamoyltransf_Asp/Orn-bd"/>
</dbReference>
<dbReference type="Pfam" id="PF02729">
    <property type="entry name" value="OTCace_N"/>
    <property type="match status" value="1"/>
</dbReference>
<evidence type="ECO:0000313" key="10">
    <source>
        <dbReference type="EMBL" id="KRL39447.1"/>
    </source>
</evidence>
<feature type="binding site" evidence="7">
    <location>
        <position position="317"/>
    </location>
    <ligand>
        <name>carbamoyl phosphate</name>
        <dbReference type="ChEBI" id="CHEBI:58228"/>
    </ligand>
</feature>
<dbReference type="PROSITE" id="PS00097">
    <property type="entry name" value="CARBAMOYLTRANSFERASE"/>
    <property type="match status" value="1"/>
</dbReference>
<feature type="binding site" evidence="7">
    <location>
        <position position="167"/>
    </location>
    <ligand>
        <name>L-ornithine</name>
        <dbReference type="ChEBI" id="CHEBI:46911"/>
    </ligand>
</feature>
<dbReference type="GO" id="GO:0016597">
    <property type="term" value="F:amino acid binding"/>
    <property type="evidence" value="ECO:0007669"/>
    <property type="project" value="InterPro"/>
</dbReference>
<evidence type="ECO:0000256" key="6">
    <source>
        <dbReference type="ARBA" id="ARBA00048772"/>
    </source>
</evidence>
<dbReference type="HAMAP" id="MF_01109">
    <property type="entry name" value="OTCase"/>
    <property type="match status" value="1"/>
</dbReference>
<feature type="binding site" evidence="7">
    <location>
        <position position="84"/>
    </location>
    <ligand>
        <name>carbamoyl phosphate</name>
        <dbReference type="ChEBI" id="CHEBI:58228"/>
    </ligand>
</feature>
<comment type="similarity">
    <text evidence="2 7">Belongs to the aspartate/ornithine carbamoyltransferase superfamily. OTCase family.</text>
</comment>
<accession>A0A0R1Q4A7</accession>
<comment type="subcellular location">
    <subcellularLocation>
        <location evidence="1 7">Cytoplasm</location>
    </subcellularLocation>
</comment>
<dbReference type="SUPFAM" id="SSF53671">
    <property type="entry name" value="Aspartate/ornithine carbamoyltransferase"/>
    <property type="match status" value="1"/>
</dbReference>
<feature type="binding site" evidence="7">
    <location>
        <begin position="272"/>
        <end position="273"/>
    </location>
    <ligand>
        <name>carbamoyl phosphate</name>
        <dbReference type="ChEBI" id="CHEBI:58228"/>
    </ligand>
</feature>
<name>A0A0R1Q4A7_9LACO</name>
<organism evidence="10 11">
    <name type="scientific">Lacticaseibacillus manihotivorans DSM 13343 = JCM 12514</name>
    <dbReference type="NCBI Taxonomy" id="1423769"/>
    <lineage>
        <taxon>Bacteria</taxon>
        <taxon>Bacillati</taxon>
        <taxon>Bacillota</taxon>
        <taxon>Bacilli</taxon>
        <taxon>Lactobacillales</taxon>
        <taxon>Lactobacillaceae</taxon>
        <taxon>Lacticaseibacillus</taxon>
    </lineage>
</organism>
<dbReference type="GO" id="GO:0042450">
    <property type="term" value="P:L-arginine biosynthetic process via ornithine"/>
    <property type="evidence" value="ECO:0007669"/>
    <property type="project" value="UniProtKB-UniRule"/>
</dbReference>
<dbReference type="PANTHER" id="PTHR45753">
    <property type="entry name" value="ORNITHINE CARBAMOYLTRANSFERASE, MITOCHONDRIAL"/>
    <property type="match status" value="1"/>
</dbReference>
<feature type="binding site" evidence="7">
    <location>
        <position position="108"/>
    </location>
    <ligand>
        <name>carbamoyl phosphate</name>
        <dbReference type="ChEBI" id="CHEBI:58228"/>
    </ligand>
</feature>
<feature type="binding site" evidence="7">
    <location>
        <begin position="135"/>
        <end position="138"/>
    </location>
    <ligand>
        <name>carbamoyl phosphate</name>
        <dbReference type="ChEBI" id="CHEBI:58228"/>
    </ligand>
</feature>
<reference evidence="10 11" key="1">
    <citation type="journal article" date="2015" name="Genome Announc.">
        <title>Expanding the biotechnology potential of lactobacilli through comparative genomics of 213 strains and associated genera.</title>
        <authorList>
            <person name="Sun Z."/>
            <person name="Harris H.M."/>
            <person name="McCann A."/>
            <person name="Guo C."/>
            <person name="Argimon S."/>
            <person name="Zhang W."/>
            <person name="Yang X."/>
            <person name="Jeffery I.B."/>
            <person name="Cooney J.C."/>
            <person name="Kagawa T.F."/>
            <person name="Liu W."/>
            <person name="Song Y."/>
            <person name="Salvetti E."/>
            <person name="Wrobel A."/>
            <person name="Rasinkangas P."/>
            <person name="Parkhill J."/>
            <person name="Rea M.C."/>
            <person name="O'Sullivan O."/>
            <person name="Ritari J."/>
            <person name="Douillard F.P."/>
            <person name="Paul Ross R."/>
            <person name="Yang R."/>
            <person name="Briner A.E."/>
            <person name="Felis G.E."/>
            <person name="de Vos W.M."/>
            <person name="Barrangou R."/>
            <person name="Klaenhammer T.R."/>
            <person name="Caufield P.W."/>
            <person name="Cui Y."/>
            <person name="Zhang H."/>
            <person name="O'Toole P.W."/>
        </authorList>
    </citation>
    <scope>NUCLEOTIDE SEQUENCE [LARGE SCALE GENOMIC DNA]</scope>
    <source>
        <strain evidence="10 11">DSM 13343</strain>
    </source>
</reference>
<feature type="binding site" evidence="7">
    <location>
        <begin position="235"/>
        <end position="236"/>
    </location>
    <ligand>
        <name>L-ornithine</name>
        <dbReference type="ChEBI" id="CHEBI:46911"/>
    </ligand>
</feature>
<dbReference type="PRINTS" id="PR00100">
    <property type="entry name" value="AOTCASE"/>
</dbReference>
<dbReference type="GO" id="GO:0004585">
    <property type="term" value="F:ornithine carbamoyltransferase activity"/>
    <property type="evidence" value="ECO:0007669"/>
    <property type="project" value="UniProtKB-UniRule"/>
</dbReference>
<gene>
    <name evidence="10" type="ORF">FD01_GL002553</name>
</gene>
<evidence type="ECO:0000259" key="9">
    <source>
        <dbReference type="Pfam" id="PF02729"/>
    </source>
</evidence>
<feature type="binding site" evidence="7">
    <location>
        <position position="231"/>
    </location>
    <ligand>
        <name>L-ornithine</name>
        <dbReference type="ChEBI" id="CHEBI:46911"/>
    </ligand>
</feature>
<evidence type="ECO:0000256" key="7">
    <source>
        <dbReference type="HAMAP-Rule" id="MF_01109"/>
    </source>
</evidence>
<comment type="caution">
    <text evidence="10">The sequence shown here is derived from an EMBL/GenBank/DDBJ whole genome shotgun (WGS) entry which is preliminary data.</text>
</comment>
<proteinExistence type="inferred from homology"/>
<evidence type="ECO:0000256" key="1">
    <source>
        <dbReference type="ARBA" id="ARBA00004496"/>
    </source>
</evidence>
<sequence length="340" mass="37517">MTNHFQNRSWLKEIDYTPKEMEYLIDFAAHLKALKHAHIPHPYLQGKNIALLFEKTSTRTRSAFTVASIDLGAHPEFLGKNDIQFGKKESTADTAKVLGRMFDGIEYRGFAQQTVEDLAKYSGVPVWNGLTDEWHPTQMIADFLTLKEQFGHLKGLTLTYLGDGRSNMGNSLLVTAAMLGVNIHIGAPKSLWPAQNVIDIAQKYADAAGSEVLLTEDAKTAANGADALYTDVWISMGEKIDVAARIIALKPYQINADLVAATGKADTIIMHCLPAYHDHQTEVGKQLGEEFGMDALEITDDVFNSDKSVVFDEAENRMHAIKAIMAATLGDLFIPDSLFD</sequence>